<dbReference type="Proteomes" id="UP000054477">
    <property type="component" value="Unassembled WGS sequence"/>
</dbReference>
<protein>
    <submittedName>
        <fullName evidence="2">Unplaced genomic scaffold K443scaffold_798, whole genome shotgun sequence</fullName>
    </submittedName>
</protein>
<organism evidence="2 3">
    <name type="scientific">Laccaria amethystina LaAM-08-1</name>
    <dbReference type="NCBI Taxonomy" id="1095629"/>
    <lineage>
        <taxon>Eukaryota</taxon>
        <taxon>Fungi</taxon>
        <taxon>Dikarya</taxon>
        <taxon>Basidiomycota</taxon>
        <taxon>Agaricomycotina</taxon>
        <taxon>Agaricomycetes</taxon>
        <taxon>Agaricomycetidae</taxon>
        <taxon>Agaricales</taxon>
        <taxon>Agaricineae</taxon>
        <taxon>Hydnangiaceae</taxon>
        <taxon>Laccaria</taxon>
    </lineage>
</organism>
<dbReference type="EMBL" id="KN839333">
    <property type="protein sequence ID" value="KIJ89979.1"/>
    <property type="molecule type" value="Genomic_DNA"/>
</dbReference>
<accession>A0A0C9WGT0</accession>
<name>A0A0C9WGT0_9AGAR</name>
<evidence type="ECO:0000313" key="2">
    <source>
        <dbReference type="EMBL" id="KIJ89979.1"/>
    </source>
</evidence>
<proteinExistence type="predicted"/>
<sequence length="97" mass="10665">MDEDESVNGTGAACQGGMARGSDAVDKPSNLTFGAEQFIDPASMDEDEGDLVENLGRMLRWTEMRVSTRLVQLLKVDVRMKISPLAVLPEIEVVPWK</sequence>
<reference evidence="2 3" key="1">
    <citation type="submission" date="2014-04" db="EMBL/GenBank/DDBJ databases">
        <authorList>
            <consortium name="DOE Joint Genome Institute"/>
            <person name="Kuo A."/>
            <person name="Kohler A."/>
            <person name="Nagy L.G."/>
            <person name="Floudas D."/>
            <person name="Copeland A."/>
            <person name="Barry K.W."/>
            <person name="Cichocki N."/>
            <person name="Veneault-Fourrey C."/>
            <person name="LaButti K."/>
            <person name="Lindquist E.A."/>
            <person name="Lipzen A."/>
            <person name="Lundell T."/>
            <person name="Morin E."/>
            <person name="Murat C."/>
            <person name="Sun H."/>
            <person name="Tunlid A."/>
            <person name="Henrissat B."/>
            <person name="Grigoriev I.V."/>
            <person name="Hibbett D.S."/>
            <person name="Martin F."/>
            <person name="Nordberg H.P."/>
            <person name="Cantor M.N."/>
            <person name="Hua S.X."/>
        </authorList>
    </citation>
    <scope>NUCLEOTIDE SEQUENCE [LARGE SCALE GENOMIC DNA]</scope>
    <source>
        <strain evidence="2 3">LaAM-08-1</strain>
    </source>
</reference>
<feature type="region of interest" description="Disordered" evidence="1">
    <location>
        <begin position="1"/>
        <end position="27"/>
    </location>
</feature>
<evidence type="ECO:0000313" key="3">
    <source>
        <dbReference type="Proteomes" id="UP000054477"/>
    </source>
</evidence>
<dbReference type="HOGENOM" id="CLU_2347045_0_0_1"/>
<gene>
    <name evidence="2" type="ORF">K443DRAFT_15623</name>
</gene>
<dbReference type="AlphaFoldDB" id="A0A0C9WGT0"/>
<keyword evidence="3" id="KW-1185">Reference proteome</keyword>
<evidence type="ECO:0000256" key="1">
    <source>
        <dbReference type="SAM" id="MobiDB-lite"/>
    </source>
</evidence>
<reference evidence="3" key="2">
    <citation type="submission" date="2015-01" db="EMBL/GenBank/DDBJ databases">
        <title>Evolutionary Origins and Diversification of the Mycorrhizal Mutualists.</title>
        <authorList>
            <consortium name="DOE Joint Genome Institute"/>
            <consortium name="Mycorrhizal Genomics Consortium"/>
            <person name="Kohler A."/>
            <person name="Kuo A."/>
            <person name="Nagy L.G."/>
            <person name="Floudas D."/>
            <person name="Copeland A."/>
            <person name="Barry K.W."/>
            <person name="Cichocki N."/>
            <person name="Veneault-Fourrey C."/>
            <person name="LaButti K."/>
            <person name="Lindquist E.A."/>
            <person name="Lipzen A."/>
            <person name="Lundell T."/>
            <person name="Morin E."/>
            <person name="Murat C."/>
            <person name="Riley R."/>
            <person name="Ohm R."/>
            <person name="Sun H."/>
            <person name="Tunlid A."/>
            <person name="Henrissat B."/>
            <person name="Grigoriev I.V."/>
            <person name="Hibbett D.S."/>
            <person name="Martin F."/>
        </authorList>
    </citation>
    <scope>NUCLEOTIDE SEQUENCE [LARGE SCALE GENOMIC DNA]</scope>
    <source>
        <strain evidence="3">LaAM-08-1</strain>
    </source>
</reference>